<evidence type="ECO:0000313" key="2">
    <source>
        <dbReference type="Proteomes" id="UP000609346"/>
    </source>
</evidence>
<dbReference type="RefSeq" id="WP_191203974.1">
    <property type="nucleotide sequence ID" value="NZ_JACXZA010000003.1"/>
</dbReference>
<dbReference type="EMBL" id="JACXZA010000003">
    <property type="protein sequence ID" value="MBD3919675.1"/>
    <property type="molecule type" value="Genomic_DNA"/>
</dbReference>
<evidence type="ECO:0008006" key="3">
    <source>
        <dbReference type="Google" id="ProtNLM"/>
    </source>
</evidence>
<comment type="caution">
    <text evidence="1">The sequence shown here is derived from an EMBL/GenBank/DDBJ whole genome shotgun (WGS) entry which is preliminary data.</text>
</comment>
<name>A0ABR8MVR2_9BACL</name>
<gene>
    <name evidence="1" type="ORF">H8B09_13000</name>
</gene>
<dbReference type="SUPFAM" id="SSF143100">
    <property type="entry name" value="TTHA1013/TTHA0281-like"/>
    <property type="match status" value="1"/>
</dbReference>
<proteinExistence type="predicted"/>
<evidence type="ECO:0000313" key="1">
    <source>
        <dbReference type="EMBL" id="MBD3919675.1"/>
    </source>
</evidence>
<dbReference type="InterPro" id="IPR035069">
    <property type="entry name" value="TTHA1013/TTHA0281-like"/>
</dbReference>
<protein>
    <recommendedName>
        <fullName evidence="3">HicB-like antitoxin of toxin-antitoxin system domain-containing protein</fullName>
    </recommendedName>
</protein>
<sequence>MTKDIAYYMIQNYNFIAEYVPPRDDNQSGYYFGVVEELPGCHAISSTMVDLLKDIEEVKIAYFESRIVNGDLIPEPGDMSQRRPTKVRIRIEGSTL</sequence>
<accession>A0ABR8MVR2</accession>
<keyword evidence="2" id="KW-1185">Reference proteome</keyword>
<organism evidence="1 2">
    <name type="scientific">Paenibacillus terricola</name>
    <dbReference type="NCBI Taxonomy" id="2763503"/>
    <lineage>
        <taxon>Bacteria</taxon>
        <taxon>Bacillati</taxon>
        <taxon>Bacillota</taxon>
        <taxon>Bacilli</taxon>
        <taxon>Bacillales</taxon>
        <taxon>Paenibacillaceae</taxon>
        <taxon>Paenibacillus</taxon>
    </lineage>
</organism>
<dbReference type="Proteomes" id="UP000609346">
    <property type="component" value="Unassembled WGS sequence"/>
</dbReference>
<reference evidence="1 2" key="1">
    <citation type="submission" date="2020-09" db="EMBL/GenBank/DDBJ databases">
        <title>Paenibacillus sp. strain PR3 16S rRNA gene Genome sequencing and assembly.</title>
        <authorList>
            <person name="Kim J."/>
        </authorList>
    </citation>
    <scope>NUCLEOTIDE SEQUENCE [LARGE SCALE GENOMIC DNA]</scope>
    <source>
        <strain evidence="1 2">PR3</strain>
    </source>
</reference>
<dbReference type="Gene3D" id="3.30.160.250">
    <property type="match status" value="1"/>
</dbReference>